<evidence type="ECO:0000256" key="8">
    <source>
        <dbReference type="ARBA" id="ARBA00022974"/>
    </source>
</evidence>
<dbReference type="SMART" id="SM00032">
    <property type="entry name" value="CCP"/>
    <property type="match status" value="1"/>
</dbReference>
<dbReference type="InParanoid" id="A0A667Z9M0"/>
<feature type="domain" description="C-type lectin" evidence="19">
    <location>
        <begin position="1045"/>
        <end position="1159"/>
    </location>
</feature>
<dbReference type="Gene3D" id="2.60.40.10">
    <property type="entry name" value="Immunoglobulins"/>
    <property type="match status" value="1"/>
</dbReference>
<evidence type="ECO:0000256" key="16">
    <source>
        <dbReference type="PROSITE-ProRule" id="PRU00323"/>
    </source>
</evidence>
<dbReference type="FunFam" id="3.10.100.10:FF:000003">
    <property type="entry name" value="Versican core protein"/>
    <property type="match status" value="1"/>
</dbReference>
<dbReference type="Gene3D" id="2.10.25.10">
    <property type="entry name" value="Laminin"/>
    <property type="match status" value="1"/>
</dbReference>
<dbReference type="SUPFAM" id="SSF48726">
    <property type="entry name" value="Immunoglobulin"/>
    <property type="match status" value="1"/>
</dbReference>
<comment type="similarity">
    <text evidence="2">Belongs to the aggrecan/versican proteoglycan family.</text>
</comment>
<dbReference type="SMART" id="SM00406">
    <property type="entry name" value="IGv"/>
    <property type="match status" value="1"/>
</dbReference>
<feature type="disulfide bond" evidence="16">
    <location>
        <begin position="273"/>
        <end position="294"/>
    </location>
</feature>
<feature type="domain" description="Link" evidence="22">
    <location>
        <begin position="129"/>
        <end position="224"/>
    </location>
</feature>
<dbReference type="CDD" id="cd03588">
    <property type="entry name" value="CLECT_CSPGs"/>
    <property type="match status" value="1"/>
</dbReference>
<reference evidence="23" key="1">
    <citation type="submission" date="2019-06" db="EMBL/GenBank/DDBJ databases">
        <authorList>
            <consortium name="Wellcome Sanger Institute Data Sharing"/>
        </authorList>
    </citation>
    <scope>NUCLEOTIDE SEQUENCE [LARGE SCALE GENOMIC DNA]</scope>
</reference>
<dbReference type="InterPro" id="IPR001304">
    <property type="entry name" value="C-type_lectin-like"/>
</dbReference>
<dbReference type="SUPFAM" id="SSF56436">
    <property type="entry name" value="C-type lectin-like"/>
    <property type="match status" value="5"/>
</dbReference>
<dbReference type="GO" id="GO:0007155">
    <property type="term" value="P:cell adhesion"/>
    <property type="evidence" value="ECO:0007669"/>
    <property type="project" value="InterPro"/>
</dbReference>
<feature type="disulfide bond" evidence="16">
    <location>
        <begin position="464"/>
        <end position="485"/>
    </location>
</feature>
<evidence type="ECO:0000259" key="22">
    <source>
        <dbReference type="PROSITE" id="PS50963"/>
    </source>
</evidence>
<keyword evidence="10" id="KW-0325">Glycoprotein</keyword>
<dbReference type="InterPro" id="IPR013783">
    <property type="entry name" value="Ig-like_fold"/>
</dbReference>
<keyword evidence="7" id="KW-0677">Repeat</keyword>
<feature type="disulfide bond" evidence="14">
    <location>
        <begin position="1001"/>
        <end position="1011"/>
    </location>
</feature>
<dbReference type="GO" id="GO:0007417">
    <property type="term" value="P:central nervous system development"/>
    <property type="evidence" value="ECO:0007669"/>
    <property type="project" value="TreeGrafter"/>
</dbReference>
<dbReference type="Pfam" id="PF07686">
    <property type="entry name" value="V-set"/>
    <property type="match status" value="1"/>
</dbReference>
<dbReference type="PROSITE" id="PS50923">
    <property type="entry name" value="SUSHI"/>
    <property type="match status" value="1"/>
</dbReference>
<keyword evidence="14" id="KW-0245">EGF-like domain</keyword>
<evidence type="ECO:0000259" key="19">
    <source>
        <dbReference type="PROSITE" id="PS50041"/>
    </source>
</evidence>
<evidence type="ECO:0000256" key="15">
    <source>
        <dbReference type="PROSITE-ProRule" id="PRU00302"/>
    </source>
</evidence>
<dbReference type="PROSITE" id="PS01241">
    <property type="entry name" value="LINK_1"/>
    <property type="match status" value="4"/>
</dbReference>
<dbReference type="GO" id="GO:0045202">
    <property type="term" value="C:synapse"/>
    <property type="evidence" value="ECO:0007669"/>
    <property type="project" value="TreeGrafter"/>
</dbReference>
<feature type="disulfide bond" evidence="16">
    <location>
        <begin position="560"/>
        <end position="581"/>
    </location>
</feature>
<dbReference type="GO" id="GO:0005615">
    <property type="term" value="C:extracellular space"/>
    <property type="evidence" value="ECO:0007669"/>
    <property type="project" value="TreeGrafter"/>
</dbReference>
<dbReference type="PANTHER" id="PTHR22804">
    <property type="entry name" value="AGGRECAN/VERSICAN PROTEOGLYCAN"/>
    <property type="match status" value="1"/>
</dbReference>
<dbReference type="SMART" id="SM00034">
    <property type="entry name" value="CLECT"/>
    <property type="match status" value="1"/>
</dbReference>
<dbReference type="GO" id="GO:0072534">
    <property type="term" value="C:perineuronal net"/>
    <property type="evidence" value="ECO:0007669"/>
    <property type="project" value="TreeGrafter"/>
</dbReference>
<gene>
    <name evidence="23" type="primary">LOC115356509</name>
</gene>
<dbReference type="SMART" id="SM00409">
    <property type="entry name" value="IG"/>
    <property type="match status" value="1"/>
</dbReference>
<evidence type="ECO:0000256" key="12">
    <source>
        <dbReference type="ARBA" id="ARBA00039399"/>
    </source>
</evidence>
<keyword evidence="9 14" id="KW-1015">Disulfide bond</keyword>
<dbReference type="GO" id="GO:0005540">
    <property type="term" value="F:hyaluronic acid binding"/>
    <property type="evidence" value="ECO:0007669"/>
    <property type="project" value="InterPro"/>
</dbReference>
<comment type="subcellular location">
    <subcellularLocation>
        <location evidence="1">Secreted</location>
        <location evidence="1">Extracellular space</location>
        <location evidence="1">Extracellular matrix</location>
    </subcellularLocation>
</comment>
<dbReference type="Pfam" id="PF00193">
    <property type="entry name" value="Xlink"/>
    <property type="match status" value="4"/>
</dbReference>
<evidence type="ECO:0000259" key="21">
    <source>
        <dbReference type="PROSITE" id="PS50923"/>
    </source>
</evidence>
<evidence type="ECO:0000259" key="20">
    <source>
        <dbReference type="PROSITE" id="PS50835"/>
    </source>
</evidence>
<evidence type="ECO:0000256" key="17">
    <source>
        <dbReference type="SAM" id="MobiDB-lite"/>
    </source>
</evidence>
<evidence type="ECO:0000313" key="23">
    <source>
        <dbReference type="Ensembl" id="ENSMMDP00005032699.1"/>
    </source>
</evidence>
<dbReference type="CDD" id="cd03520">
    <property type="entry name" value="Link_domain_CSPGs_modules_2_4"/>
    <property type="match status" value="1"/>
</dbReference>
<feature type="disulfide bond" evidence="14">
    <location>
        <begin position="1022"/>
        <end position="1031"/>
    </location>
</feature>
<dbReference type="InterPro" id="IPR016187">
    <property type="entry name" value="CTDL_fold"/>
</dbReference>
<dbReference type="AlphaFoldDB" id="A0A667Z9M0"/>
<dbReference type="InterPro" id="IPR036179">
    <property type="entry name" value="Ig-like_dom_sf"/>
</dbReference>
<dbReference type="GO" id="GO:0003151">
    <property type="term" value="P:outflow tract morphogenesis"/>
    <property type="evidence" value="ECO:0007669"/>
    <property type="project" value="Ensembl"/>
</dbReference>
<dbReference type="InterPro" id="IPR013106">
    <property type="entry name" value="Ig_V-set"/>
</dbReference>
<dbReference type="InterPro" id="IPR016186">
    <property type="entry name" value="C-type_lectin-like/link_sf"/>
</dbReference>
<organism evidence="23 24">
    <name type="scientific">Myripristis murdjan</name>
    <name type="common">pinecone soldierfish</name>
    <dbReference type="NCBI Taxonomy" id="586833"/>
    <lineage>
        <taxon>Eukaryota</taxon>
        <taxon>Metazoa</taxon>
        <taxon>Chordata</taxon>
        <taxon>Craniata</taxon>
        <taxon>Vertebrata</taxon>
        <taxon>Euteleostomi</taxon>
        <taxon>Actinopterygii</taxon>
        <taxon>Neopterygii</taxon>
        <taxon>Teleostei</taxon>
        <taxon>Neoteleostei</taxon>
        <taxon>Acanthomorphata</taxon>
        <taxon>Holocentriformes</taxon>
        <taxon>Holocentridae</taxon>
        <taxon>Myripristis</taxon>
    </lineage>
</organism>
<feature type="domain" description="Link" evidence="22">
    <location>
        <begin position="418"/>
        <end position="513"/>
    </location>
</feature>
<dbReference type="Pfam" id="PF00084">
    <property type="entry name" value="Sushi"/>
    <property type="match status" value="1"/>
</dbReference>
<keyword evidence="5" id="KW-0479">Metal-binding</keyword>
<accession>A0A667Z9M0</accession>
<feature type="domain" description="Link" evidence="22">
    <location>
        <begin position="229"/>
        <end position="326"/>
    </location>
</feature>
<dbReference type="FunFam" id="3.10.100.10:FF:000009">
    <property type="entry name" value="Aggrecan core protein"/>
    <property type="match status" value="1"/>
</dbReference>
<evidence type="ECO:0000256" key="4">
    <source>
        <dbReference type="ARBA" id="ARBA00022530"/>
    </source>
</evidence>
<dbReference type="PROSITE" id="PS50041">
    <property type="entry name" value="C_TYPE_LECTIN_2"/>
    <property type="match status" value="1"/>
</dbReference>
<evidence type="ECO:0000256" key="2">
    <source>
        <dbReference type="ARBA" id="ARBA00006838"/>
    </source>
</evidence>
<proteinExistence type="inferred from homology"/>
<keyword evidence="6" id="KW-0732">Signal</keyword>
<dbReference type="Gene3D" id="3.10.100.10">
    <property type="entry name" value="Mannose-Binding Protein A, subunit A"/>
    <property type="match status" value="5"/>
</dbReference>
<evidence type="ECO:0000256" key="13">
    <source>
        <dbReference type="ARBA" id="ARBA00042947"/>
    </source>
</evidence>
<dbReference type="PROSITE" id="PS00615">
    <property type="entry name" value="C_TYPE_LECTIN_1"/>
    <property type="match status" value="1"/>
</dbReference>
<feature type="disulfide bond" evidence="15">
    <location>
        <begin position="1194"/>
        <end position="1221"/>
    </location>
</feature>
<evidence type="ECO:0000256" key="14">
    <source>
        <dbReference type="PROSITE-ProRule" id="PRU00076"/>
    </source>
</evidence>
<dbReference type="InterPro" id="IPR035976">
    <property type="entry name" value="Sushi/SCR/CCP_sf"/>
</dbReference>
<dbReference type="InterPro" id="IPR000436">
    <property type="entry name" value="Sushi_SCR_CCP_dom"/>
</dbReference>
<dbReference type="InterPro" id="IPR000742">
    <property type="entry name" value="EGF"/>
</dbReference>
<dbReference type="FunFam" id="3.10.100.10:FF:000011">
    <property type="entry name" value="Aggrecan core protein"/>
    <property type="match status" value="1"/>
</dbReference>
<feature type="region of interest" description="Disordered" evidence="17">
    <location>
        <begin position="706"/>
        <end position="727"/>
    </location>
</feature>
<dbReference type="SMART" id="SM00445">
    <property type="entry name" value="LINK"/>
    <property type="match status" value="4"/>
</dbReference>
<dbReference type="PROSITE" id="PS00290">
    <property type="entry name" value="IG_MHC"/>
    <property type="match status" value="1"/>
</dbReference>
<dbReference type="GO" id="GO:0001501">
    <property type="term" value="P:skeletal system development"/>
    <property type="evidence" value="ECO:0007669"/>
    <property type="project" value="TreeGrafter"/>
</dbReference>
<feature type="disulfide bond" evidence="16">
    <location>
        <begin position="175"/>
        <end position="196"/>
    </location>
</feature>
<dbReference type="Pfam" id="PF00059">
    <property type="entry name" value="Lectin_C"/>
    <property type="match status" value="1"/>
</dbReference>
<evidence type="ECO:0000256" key="9">
    <source>
        <dbReference type="ARBA" id="ARBA00023157"/>
    </source>
</evidence>
<evidence type="ECO:0000256" key="10">
    <source>
        <dbReference type="ARBA" id="ARBA00023180"/>
    </source>
</evidence>
<keyword evidence="24" id="KW-1185">Reference proteome</keyword>
<reference evidence="23" key="2">
    <citation type="submission" date="2025-08" db="UniProtKB">
        <authorList>
            <consortium name="Ensembl"/>
        </authorList>
    </citation>
    <scope>IDENTIFICATION</scope>
</reference>
<evidence type="ECO:0000259" key="18">
    <source>
        <dbReference type="PROSITE" id="PS50026"/>
    </source>
</evidence>
<dbReference type="PRINTS" id="PR01265">
    <property type="entry name" value="LINKMODULE"/>
</dbReference>
<dbReference type="SUPFAM" id="SSF57535">
    <property type="entry name" value="Complement control module/SCR domain"/>
    <property type="match status" value="1"/>
</dbReference>
<dbReference type="Ensembl" id="ENSMMDT00005033431.1">
    <property type="protein sequence ID" value="ENSMMDP00005032699.1"/>
    <property type="gene ID" value="ENSMMDG00005015394.1"/>
</dbReference>
<feature type="domain" description="Sushi" evidence="21">
    <location>
        <begin position="1163"/>
        <end position="1223"/>
    </location>
</feature>
<evidence type="ECO:0000256" key="11">
    <source>
        <dbReference type="ARBA" id="ARBA00023319"/>
    </source>
</evidence>
<evidence type="ECO:0000256" key="5">
    <source>
        <dbReference type="ARBA" id="ARBA00022723"/>
    </source>
</evidence>
<evidence type="ECO:0000313" key="24">
    <source>
        <dbReference type="Proteomes" id="UP000472263"/>
    </source>
</evidence>
<protein>
    <recommendedName>
        <fullName evidence="12">Aggrecan core protein</fullName>
    </recommendedName>
    <alternativeName>
        <fullName evidence="13">Cartilage-specific proteoglycan core protein</fullName>
    </alternativeName>
</protein>
<dbReference type="InterPro" id="IPR033987">
    <property type="entry name" value="CSPG_CTLD"/>
</dbReference>
<keyword evidence="11" id="KW-0393">Immunoglobulin domain</keyword>
<dbReference type="CDD" id="cd03517">
    <property type="entry name" value="Link_domain_CSPGs_modules_1_3"/>
    <property type="match status" value="2"/>
</dbReference>
<feature type="disulfide bond" evidence="15">
    <location>
        <begin position="1165"/>
        <end position="1208"/>
    </location>
</feature>
<comment type="caution">
    <text evidence="14">Lacks conserved residue(s) required for the propagation of feature annotation.</text>
</comment>
<dbReference type="PROSITE" id="PS00022">
    <property type="entry name" value="EGF_1"/>
    <property type="match status" value="1"/>
</dbReference>
<evidence type="ECO:0000256" key="7">
    <source>
        <dbReference type="ARBA" id="ARBA00022737"/>
    </source>
</evidence>
<dbReference type="GO" id="GO:0046872">
    <property type="term" value="F:metal ion binding"/>
    <property type="evidence" value="ECO:0007669"/>
    <property type="project" value="UniProtKB-KW"/>
</dbReference>
<dbReference type="GO" id="GO:0002052">
    <property type="term" value="P:positive regulation of neuroblast proliferation"/>
    <property type="evidence" value="ECO:0007669"/>
    <property type="project" value="TreeGrafter"/>
</dbReference>
<dbReference type="FunFam" id="2.10.70.10:FF:000003">
    <property type="entry name" value="Versican core protein"/>
    <property type="match status" value="1"/>
</dbReference>
<keyword evidence="15" id="KW-0768">Sushi</keyword>
<keyword evidence="8" id="KW-0654">Proteoglycan</keyword>
<name>A0A667Z9M0_9TELE</name>
<dbReference type="CDD" id="cd00033">
    <property type="entry name" value="CCP"/>
    <property type="match status" value="1"/>
</dbReference>
<keyword evidence="4" id="KW-0272">Extracellular matrix</keyword>
<dbReference type="FunFam" id="3.10.100.10:FF:000002">
    <property type="entry name" value="Hyaluronan proteoglycan link protein 1"/>
    <property type="match status" value="2"/>
</dbReference>
<feature type="domain" description="Link" evidence="22">
    <location>
        <begin position="514"/>
        <end position="613"/>
    </location>
</feature>
<dbReference type="GeneTree" id="ENSGT00940000155971"/>
<dbReference type="FunCoup" id="A0A667Z9M0">
    <property type="interactions" value="521"/>
</dbReference>
<evidence type="ECO:0000256" key="1">
    <source>
        <dbReference type="ARBA" id="ARBA00004498"/>
    </source>
</evidence>
<dbReference type="Proteomes" id="UP000472263">
    <property type="component" value="Chromosome 3"/>
</dbReference>
<evidence type="ECO:0000256" key="6">
    <source>
        <dbReference type="ARBA" id="ARBA00022729"/>
    </source>
</evidence>
<dbReference type="InterPro" id="IPR018378">
    <property type="entry name" value="C-type_lectin_CS"/>
</dbReference>
<reference evidence="23" key="3">
    <citation type="submission" date="2025-09" db="UniProtKB">
        <authorList>
            <consortium name="Ensembl"/>
        </authorList>
    </citation>
    <scope>IDENTIFICATION</scope>
</reference>
<dbReference type="CDD" id="cd00054">
    <property type="entry name" value="EGF_CA"/>
    <property type="match status" value="1"/>
</dbReference>
<dbReference type="InterPro" id="IPR003599">
    <property type="entry name" value="Ig_sub"/>
</dbReference>
<dbReference type="Gene3D" id="2.10.70.10">
    <property type="entry name" value="Complement Module, domain 1"/>
    <property type="match status" value="1"/>
</dbReference>
<dbReference type="PROSITE" id="PS50963">
    <property type="entry name" value="LINK_2"/>
    <property type="match status" value="4"/>
</dbReference>
<dbReference type="GO" id="GO:0010001">
    <property type="term" value="P:glial cell differentiation"/>
    <property type="evidence" value="ECO:0007669"/>
    <property type="project" value="TreeGrafter"/>
</dbReference>
<dbReference type="InterPro" id="IPR003006">
    <property type="entry name" value="Ig/MHC_CS"/>
</dbReference>
<evidence type="ECO:0000256" key="3">
    <source>
        <dbReference type="ARBA" id="ARBA00022525"/>
    </source>
</evidence>
<feature type="domain" description="Ig-like" evidence="20">
    <location>
        <begin position="20"/>
        <end position="122"/>
    </location>
</feature>
<dbReference type="InterPro" id="IPR000538">
    <property type="entry name" value="Link_dom"/>
</dbReference>
<feature type="domain" description="EGF-like" evidence="18">
    <location>
        <begin position="997"/>
        <end position="1032"/>
    </location>
</feature>
<dbReference type="PANTHER" id="PTHR22804:SF60">
    <property type="entry name" value="AGGRECAN A"/>
    <property type="match status" value="1"/>
</dbReference>
<dbReference type="InterPro" id="IPR050691">
    <property type="entry name" value="Hyaluronan_bind_Proteoglycan"/>
</dbReference>
<dbReference type="InterPro" id="IPR007110">
    <property type="entry name" value="Ig-like_dom"/>
</dbReference>
<dbReference type="PROSITE" id="PS50835">
    <property type="entry name" value="IG_LIKE"/>
    <property type="match status" value="1"/>
</dbReference>
<keyword evidence="3" id="KW-0964">Secreted</keyword>
<sequence>FVDVLSVSIPLEEPQRPLLGGTLVLPCYFQDHTVPDPGAPTIAPLSHRIKWSRVTKEKVTTVLVALEGRVRIDENYLDRVHMVDYPMTPTDASIKITELRSNDSGYYRCEVQHGIEDSHDIVHVQVQGVVFHYRAITTRYSLTFEKAKAACIQNSAVIATPEQLQAAYDDGFHQCDAGWLSDQTVRYPIQDPRENCYGDKDEFPGVRTYGVRDVNETYDVYCFAEKMTGKVFYTGSTAKFTYAEAVEACSKQGAQLATTGQLYLAWQGGMDVCNAGWLADKSVRYPINIRRPQCGGGLIGVRTVYLHTNQTGYPLLDSHYDAFCYTEAGSGVLSVATVTRSPDIFFRRTTTESEAVGELFTQRPTGVDFTYTESPSELPLPQPPSFTEVIREEIKAVTAQPDIGREPSRSIAIPPTGVVFHYRSGSGRYAFTFIDAQLACQSIGASIATPEQLQAAFEAGYHQCDAGWLLDQTVRYPIVSPRDKCAGDLEDRPGVRSYGLRPADEQYDVYCYTDSLRGEKNTIYEGFTYDEALSGCQEQNATLASTGELYAAWKLGFDKCRAGWLMDRSVRYPINNPRAQCGAGKPGVYTIYTHSNQTGYPDLYARYDAYCFKADILLIANETGLNITEVQEALFNLTSITDLLRPDLSVSRDLSGSGSAELASGASGLSSGDISGSGFSGEGSGFTVIFSGSGIVMSGGASVSGELQEAGEGRSGSASGLSGEGSGSGDAQILLIDGELIDMSTSRTHKEHELGGGLLEFSGSGDFSGSGLPSGDLSGSASGSTSGFFSGVTFVGSGFIDLTPSSSGEQEASGFLLYGSGQGSGGHFSGYETLGFPSGSGSGISGSESSASGEEGSVTFLTGDFMTEVSTTTTVSMELGRSQIEYSGDGSTSIDFFSGSADAYSPTASGVSSGTASGDLSFVVLSSPSSEWEQTVSTAGPEEALTGTELMGTTDDNYGTFGPALMPAGLAAAATTVPTISLQTPGIIEGPRSVEGASDPCEPNPCGAGSCTVEDGVAVCHCPPGLTGEACQYDEQQCEEGWTKFQGNCYLHFTERETWLDAEQRCRALNAHLVSIITPEEQNFVNSNAQDYQWIGLNDKTVENDFRWTDGIPLQFVNWRPNQPDNYFNSGEDCVVMIWHENGQWNDVPCNYHLPFTCKKGPVSCGTPPEVDNASMYGHRREQYPVNSIVRYQCNSGFRQRHPPVVRCKADGQWEKPQVECTPCKYKLHIRHFHDLFV</sequence>
<dbReference type="PROSITE" id="PS50026">
    <property type="entry name" value="EGF_3"/>
    <property type="match status" value="1"/>
</dbReference>